<dbReference type="InterPro" id="IPR013783">
    <property type="entry name" value="Ig-like_fold"/>
</dbReference>
<reference evidence="3" key="2">
    <citation type="submission" date="2025-09" db="UniProtKB">
        <authorList>
            <consortium name="Ensembl"/>
        </authorList>
    </citation>
    <scope>IDENTIFICATION</scope>
</reference>
<evidence type="ECO:0000313" key="4">
    <source>
        <dbReference type="Proteomes" id="UP000472277"/>
    </source>
</evidence>
<feature type="transmembrane region" description="Helical" evidence="1">
    <location>
        <begin position="454"/>
        <end position="475"/>
    </location>
</feature>
<evidence type="ECO:0000313" key="3">
    <source>
        <dbReference type="Ensembl" id="ENSSTUP00000005527.1"/>
    </source>
</evidence>
<name>A0A673W9W9_SALTR</name>
<sequence length="557" mass="63108">MCFSNMSFLRLLRNIFTVIFRSTVLPDILKISVDHLFQSVTAEIPMTLTGRMFFGLFLFIPGLLSVNVVSITRAEFTICALQGATVKVRCLHPPNSKSEYQNLYWFKKSQKWKWRDKTIPEDLSKDPEYKGRLTFGGRSFLEIRDLRKSDEGVYSFRFKAESSGWINSAHGIKLIVTNLQIKMDFVTNELRVKVTCTTTCTPSDNPTYIWYKNGKITPHTNTSSLSLNSANSMDAGSYSCAIKGYEDLRAPAVCFQRNCLDVRYTPTTICGFPGSYVDLPCTYTFPRDLNITETLWVNNTDLKMEPEDLTRYPEYEGRVEYRGNGNDCTLRITDLRKSDSSKYRFLFKTQGTYFNSPAVSLSVTDLYVHVYPAVVEKGASVWIWCNTQCGLPQGFGGFILYKDGQPIPSPNDEEDYITLHTVSSEDAGSYSCALIGQEELLSLEATLTVTEGPVSVLIVVLGVVVLLTVAALLVFTFSTLKRRNMGGHDVRMNVQTVNNDGAHLDVSRRESSPDFENVEHIYADPDEFDDKYTALRRGHWHSVYDIIQRRESPQNLD</sequence>
<dbReference type="AlphaFoldDB" id="A0A673W9W9"/>
<feature type="domain" description="Ig-like" evidence="2">
    <location>
        <begin position="192"/>
        <end position="242"/>
    </location>
</feature>
<dbReference type="OMA" id="NSAHGIK"/>
<dbReference type="PROSITE" id="PS50835">
    <property type="entry name" value="IG_LIKE"/>
    <property type="match status" value="2"/>
</dbReference>
<dbReference type="Pfam" id="PF24518">
    <property type="entry name" value="Ig_CD22"/>
    <property type="match status" value="1"/>
</dbReference>
<evidence type="ECO:0000259" key="2">
    <source>
        <dbReference type="PROSITE" id="PS50835"/>
    </source>
</evidence>
<dbReference type="Gene3D" id="2.60.40.10">
    <property type="entry name" value="Immunoglobulins"/>
    <property type="match status" value="4"/>
</dbReference>
<proteinExistence type="predicted"/>
<dbReference type="KEGG" id="stru:115171470"/>
<dbReference type="InParanoid" id="A0A673W9W9"/>
<keyword evidence="4" id="KW-1185">Reference proteome</keyword>
<feature type="domain" description="Ig-like" evidence="2">
    <location>
        <begin position="357"/>
        <end position="448"/>
    </location>
</feature>
<dbReference type="SMART" id="SM00409">
    <property type="entry name" value="IG"/>
    <property type="match status" value="4"/>
</dbReference>
<keyword evidence="1" id="KW-1133">Transmembrane helix</keyword>
<dbReference type="Pfam" id="PF07686">
    <property type="entry name" value="V-set"/>
    <property type="match status" value="1"/>
</dbReference>
<dbReference type="OrthoDB" id="8713651at2759"/>
<dbReference type="InterPro" id="IPR036179">
    <property type="entry name" value="Ig-like_dom_sf"/>
</dbReference>
<dbReference type="InterPro" id="IPR056386">
    <property type="entry name" value="Ig_CD22"/>
</dbReference>
<gene>
    <name evidence="3" type="primary">LOC115171470</name>
</gene>
<keyword evidence="1" id="KW-0812">Transmembrane</keyword>
<dbReference type="GeneTree" id="ENSGT01020000231038"/>
<evidence type="ECO:0000256" key="1">
    <source>
        <dbReference type="SAM" id="Phobius"/>
    </source>
</evidence>
<dbReference type="InterPro" id="IPR007110">
    <property type="entry name" value="Ig-like_dom"/>
</dbReference>
<dbReference type="Ensembl" id="ENSSTUT00000005872.1">
    <property type="protein sequence ID" value="ENSSTUP00000005527.1"/>
    <property type="gene ID" value="ENSSTUG00000002743.1"/>
</dbReference>
<dbReference type="PANTHER" id="PTHR46013:SF4">
    <property type="entry name" value="B-CELL RECEPTOR CD22-RELATED"/>
    <property type="match status" value="1"/>
</dbReference>
<dbReference type="InterPro" id="IPR003599">
    <property type="entry name" value="Ig_sub"/>
</dbReference>
<dbReference type="PANTHER" id="PTHR46013">
    <property type="entry name" value="VASCULAR CELL ADHESION MOLECULE 1"/>
    <property type="match status" value="1"/>
</dbReference>
<dbReference type="SUPFAM" id="SSF48726">
    <property type="entry name" value="Immunoglobulin"/>
    <property type="match status" value="4"/>
</dbReference>
<accession>A0A673W9W9</accession>
<keyword evidence="1" id="KW-0472">Membrane</keyword>
<reference evidence="3" key="1">
    <citation type="submission" date="2025-08" db="UniProtKB">
        <authorList>
            <consortium name="Ensembl"/>
        </authorList>
    </citation>
    <scope>IDENTIFICATION</scope>
</reference>
<organism evidence="3 4">
    <name type="scientific">Salmo trutta</name>
    <name type="common">Brown trout</name>
    <dbReference type="NCBI Taxonomy" id="8032"/>
    <lineage>
        <taxon>Eukaryota</taxon>
        <taxon>Metazoa</taxon>
        <taxon>Chordata</taxon>
        <taxon>Craniata</taxon>
        <taxon>Vertebrata</taxon>
        <taxon>Euteleostomi</taxon>
        <taxon>Actinopterygii</taxon>
        <taxon>Neopterygii</taxon>
        <taxon>Teleostei</taxon>
        <taxon>Protacanthopterygii</taxon>
        <taxon>Salmoniformes</taxon>
        <taxon>Salmonidae</taxon>
        <taxon>Salmoninae</taxon>
        <taxon>Salmo</taxon>
    </lineage>
</organism>
<protein>
    <submittedName>
        <fullName evidence="3">Sialoadhesin-like</fullName>
    </submittedName>
</protein>
<dbReference type="GeneID" id="115171470"/>
<dbReference type="RefSeq" id="XP_029584165.1">
    <property type="nucleotide sequence ID" value="XM_029728305.1"/>
</dbReference>
<dbReference type="Proteomes" id="UP000472277">
    <property type="component" value="Chromosome 3"/>
</dbReference>
<dbReference type="Pfam" id="PF13927">
    <property type="entry name" value="Ig_3"/>
    <property type="match status" value="1"/>
</dbReference>
<dbReference type="InterPro" id="IPR013106">
    <property type="entry name" value="Ig_V-set"/>
</dbReference>
<dbReference type="Pfam" id="PF13895">
    <property type="entry name" value="Ig_2"/>
    <property type="match status" value="1"/>
</dbReference>